<dbReference type="EMBL" id="FWFF01000022">
    <property type="protein sequence ID" value="SLN01303.1"/>
    <property type="molecule type" value="Genomic_DNA"/>
</dbReference>
<accession>A0A1X6XQ95</accession>
<keyword evidence="10" id="KW-1185">Reference proteome</keyword>
<evidence type="ECO:0000256" key="3">
    <source>
        <dbReference type="ARBA" id="ARBA00022801"/>
    </source>
</evidence>
<dbReference type="InterPro" id="IPR000209">
    <property type="entry name" value="Peptidase_S8/S53_dom"/>
</dbReference>
<feature type="compositionally biased region" description="Acidic residues" evidence="6">
    <location>
        <begin position="398"/>
        <end position="417"/>
    </location>
</feature>
<dbReference type="SUPFAM" id="SSF52743">
    <property type="entry name" value="Subtilisin-like"/>
    <property type="match status" value="1"/>
</dbReference>
<reference evidence="10" key="1">
    <citation type="submission" date="2017-02" db="EMBL/GenBank/DDBJ databases">
        <authorList>
            <person name="Dridi B."/>
        </authorList>
    </citation>
    <scope>NUCLEOTIDE SEQUENCE [LARGE SCALE GENOMIC DNA]</scope>
    <source>
        <strain evidence="10">B Co 03.10</strain>
    </source>
</reference>
<feature type="active site" description="Charge relay system" evidence="5">
    <location>
        <position position="132"/>
    </location>
</feature>
<evidence type="ECO:0000256" key="6">
    <source>
        <dbReference type="SAM" id="MobiDB-lite"/>
    </source>
</evidence>
<dbReference type="InterPro" id="IPR023827">
    <property type="entry name" value="Peptidase_S8_Asp-AS"/>
</dbReference>
<feature type="compositionally biased region" description="Basic and acidic residues" evidence="6">
    <location>
        <begin position="459"/>
        <end position="478"/>
    </location>
</feature>
<dbReference type="InterPro" id="IPR036852">
    <property type="entry name" value="Peptidase_S8/S53_dom_sf"/>
</dbReference>
<feature type="region of interest" description="Disordered" evidence="6">
    <location>
        <begin position="457"/>
        <end position="493"/>
    </location>
</feature>
<dbReference type="InterPro" id="IPR022398">
    <property type="entry name" value="Peptidase_S8_His-AS"/>
</dbReference>
<comment type="similarity">
    <text evidence="1 5">Belongs to the peptidase S8 family.</text>
</comment>
<evidence type="ECO:0000256" key="1">
    <source>
        <dbReference type="ARBA" id="ARBA00011073"/>
    </source>
</evidence>
<dbReference type="PROSITE" id="PS51892">
    <property type="entry name" value="SUBTILASE"/>
    <property type="match status" value="1"/>
</dbReference>
<dbReference type="Pfam" id="PF00082">
    <property type="entry name" value="Peptidase_S8"/>
    <property type="match status" value="1"/>
</dbReference>
<evidence type="ECO:0000259" key="8">
    <source>
        <dbReference type="Pfam" id="PF00082"/>
    </source>
</evidence>
<keyword evidence="3 5" id="KW-0378">Hydrolase</keyword>
<dbReference type="PROSITE" id="PS00136">
    <property type="entry name" value="SUBTILASE_ASP"/>
    <property type="match status" value="1"/>
</dbReference>
<feature type="region of interest" description="Disordered" evidence="6">
    <location>
        <begin position="382"/>
        <end position="424"/>
    </location>
</feature>
<evidence type="ECO:0000256" key="4">
    <source>
        <dbReference type="ARBA" id="ARBA00022825"/>
    </source>
</evidence>
<dbReference type="PROSITE" id="PS00137">
    <property type="entry name" value="SUBTILASE_HIS"/>
    <property type="match status" value="1"/>
</dbReference>
<dbReference type="Gene3D" id="3.40.50.200">
    <property type="entry name" value="Peptidase S8/S53 domain"/>
    <property type="match status" value="1"/>
</dbReference>
<dbReference type="InterPro" id="IPR015500">
    <property type="entry name" value="Peptidase_S8_subtilisin-rel"/>
</dbReference>
<keyword evidence="4 5" id="KW-0720">Serine protease</keyword>
<keyword evidence="7" id="KW-0812">Transmembrane</keyword>
<dbReference type="Proteomes" id="UP000196581">
    <property type="component" value="Unassembled WGS sequence"/>
</dbReference>
<proteinExistence type="inferred from homology"/>
<sequence>MSRRRGQQEPPSERRRRRERRRRLRSRVLQLLAILAALGLVAATIFGGSAGAAEAQTDEGPEPGPGQWFMDDYNIPELWETTRGDGVTVAVIDSGVSDDHENLTDAVTAARDFSGAGKDGTEPVGAESIIHHGTAVAGVVAGNGTGSGPVGVAPEATIASASVWLGGGAPSAAQSTRVQAEKALRWAVDSGASVINMSLGWDDPSWPRQWDEAFAYAYEHDAVVIACVGNRSQGATQAWSPATVPGVVGVGGLAKSGAVRDTSTAPGTAVDLMGPAENIPVPFWDGGYGTADGCSFAAPVVSGIAALLRSAHPDWSADEVVAALHETAGPVEGHDGLGTYEEPDPIVGYGRVDPAAALAWEPDDDVPSASDQLADWVQMHRRGGADSEGPRAGGESPAAEDDTTEPAERTEETEEADGTVAAVNGSRQVLGPSVLIGGGVVGAALLIGALVVGIRARRSRQDRATASDEADRTAEEPRAGASAGVAEETRDDG</sequence>
<dbReference type="PANTHER" id="PTHR43806:SF11">
    <property type="entry name" value="CEREVISIN-RELATED"/>
    <property type="match status" value="1"/>
</dbReference>
<evidence type="ECO:0000313" key="9">
    <source>
        <dbReference type="EMBL" id="SLN01303.1"/>
    </source>
</evidence>
<name>A0A1X6XQ95_9MICO</name>
<feature type="domain" description="Peptidase S8/S53" evidence="8">
    <location>
        <begin position="84"/>
        <end position="350"/>
    </location>
</feature>
<feature type="transmembrane region" description="Helical" evidence="7">
    <location>
        <begin position="434"/>
        <end position="454"/>
    </location>
</feature>
<dbReference type="RefSeq" id="WP_179207208.1">
    <property type="nucleotide sequence ID" value="NZ_FWFF01000022.1"/>
</dbReference>
<feature type="region of interest" description="Disordered" evidence="6">
    <location>
        <begin position="1"/>
        <end position="21"/>
    </location>
</feature>
<gene>
    <name evidence="9" type="ORF">FM105_14375</name>
</gene>
<dbReference type="PANTHER" id="PTHR43806">
    <property type="entry name" value="PEPTIDASE S8"/>
    <property type="match status" value="1"/>
</dbReference>
<keyword evidence="7" id="KW-1133">Transmembrane helix</keyword>
<evidence type="ECO:0000256" key="7">
    <source>
        <dbReference type="SAM" id="Phobius"/>
    </source>
</evidence>
<dbReference type="PRINTS" id="PR00723">
    <property type="entry name" value="SUBTILISIN"/>
</dbReference>
<dbReference type="GO" id="GO:0004252">
    <property type="term" value="F:serine-type endopeptidase activity"/>
    <property type="evidence" value="ECO:0007669"/>
    <property type="project" value="UniProtKB-UniRule"/>
</dbReference>
<evidence type="ECO:0000256" key="2">
    <source>
        <dbReference type="ARBA" id="ARBA00022670"/>
    </source>
</evidence>
<evidence type="ECO:0000313" key="10">
    <source>
        <dbReference type="Proteomes" id="UP000196581"/>
    </source>
</evidence>
<dbReference type="AlphaFoldDB" id="A0A1X6XQ95"/>
<protein>
    <submittedName>
        <fullName evidence="9">Outer membrane stress sensor protease DegS</fullName>
    </submittedName>
</protein>
<evidence type="ECO:0000256" key="5">
    <source>
        <dbReference type="PROSITE-ProRule" id="PRU01240"/>
    </source>
</evidence>
<feature type="active site" description="Charge relay system" evidence="5">
    <location>
        <position position="93"/>
    </location>
</feature>
<dbReference type="InterPro" id="IPR050131">
    <property type="entry name" value="Peptidase_S8_subtilisin-like"/>
</dbReference>
<dbReference type="CDD" id="cd00306">
    <property type="entry name" value="Peptidases_S8_S53"/>
    <property type="match status" value="1"/>
</dbReference>
<organism evidence="9 10">
    <name type="scientific">Brevibacterium yomogidense</name>
    <dbReference type="NCBI Taxonomy" id="946573"/>
    <lineage>
        <taxon>Bacteria</taxon>
        <taxon>Bacillati</taxon>
        <taxon>Actinomycetota</taxon>
        <taxon>Actinomycetes</taxon>
        <taxon>Micrococcales</taxon>
        <taxon>Brevibacteriaceae</taxon>
        <taxon>Brevibacterium</taxon>
    </lineage>
</organism>
<keyword evidence="7" id="KW-0472">Membrane</keyword>
<feature type="active site" description="Charge relay system" evidence="5">
    <location>
        <position position="295"/>
    </location>
</feature>
<keyword evidence="2 5" id="KW-0645">Protease</keyword>
<dbReference type="GO" id="GO:0006508">
    <property type="term" value="P:proteolysis"/>
    <property type="evidence" value="ECO:0007669"/>
    <property type="project" value="UniProtKB-KW"/>
</dbReference>